<reference evidence="2 3" key="1">
    <citation type="submission" date="2018-07" db="EMBL/GenBank/DDBJ databases">
        <title>Genome sequence of Roseomonas fauriae ATCC 49958.</title>
        <authorList>
            <person name="Sant'Anna F.H."/>
            <person name="Baldani J.I."/>
            <person name="Zilli J.E."/>
            <person name="Reis V.M."/>
            <person name="Hartmann A."/>
            <person name="Cruz L."/>
            <person name="de Souza E.M."/>
            <person name="de Oliveira Pedrosa F."/>
            <person name="Passaglia L.M.P."/>
        </authorList>
    </citation>
    <scope>NUCLEOTIDE SEQUENCE [LARGE SCALE GENOMIC DNA]</scope>
    <source>
        <strain evidence="2 3">ATCC 49958</strain>
    </source>
</reference>
<dbReference type="GO" id="GO:0016740">
    <property type="term" value="F:transferase activity"/>
    <property type="evidence" value="ECO:0007669"/>
    <property type="project" value="UniProtKB-KW"/>
</dbReference>
<accession>A0A6L3B2Y6</accession>
<evidence type="ECO:0000313" key="3">
    <source>
        <dbReference type="Proteomes" id="UP000476837"/>
    </source>
</evidence>
<comment type="caution">
    <text evidence="2">The sequence shown here is derived from an EMBL/GenBank/DDBJ whole genome shotgun (WGS) entry which is preliminary data.</text>
</comment>
<organism evidence="2 3">
    <name type="scientific">Azospirillum brasilense</name>
    <dbReference type="NCBI Taxonomy" id="192"/>
    <lineage>
        <taxon>Bacteria</taxon>
        <taxon>Pseudomonadati</taxon>
        <taxon>Pseudomonadota</taxon>
        <taxon>Alphaproteobacteria</taxon>
        <taxon>Rhodospirillales</taxon>
        <taxon>Azospirillaceae</taxon>
        <taxon>Azospirillum</taxon>
    </lineage>
</organism>
<dbReference type="Proteomes" id="UP000476837">
    <property type="component" value="Unassembled WGS sequence"/>
</dbReference>
<evidence type="ECO:0000313" key="2">
    <source>
        <dbReference type="EMBL" id="KAA0686943.1"/>
    </source>
</evidence>
<name>A0A6L3B2Y6_AZOBR</name>
<proteinExistence type="predicted"/>
<keyword evidence="2" id="KW-0808">Transferase</keyword>
<dbReference type="SUPFAM" id="SSF53756">
    <property type="entry name" value="UDP-Glycosyltransferase/glycogen phosphorylase"/>
    <property type="match status" value="1"/>
</dbReference>
<gene>
    <name evidence="2" type="ORF">DS837_06820</name>
</gene>
<dbReference type="AlphaFoldDB" id="A0A6L3B2Y6"/>
<protein>
    <submittedName>
        <fullName evidence="2">Glycosyltransferase</fullName>
    </submittedName>
</protein>
<dbReference type="EMBL" id="QOKV01000003">
    <property type="protein sequence ID" value="KAA0686943.1"/>
    <property type="molecule type" value="Genomic_DNA"/>
</dbReference>
<sequence>MCGNTHRALFPTRPMHQPPSPSPLTDLATILRRPVTNGHDLKAIETLCAAFLDRHRAERARAARELPRLARGADTVLLLSAMAAVSGDLRYYDELLDAVEGNIAQSGLEGLLHIHAGIGRQLFLMRMNPASRPGFFEERQFPFYRRILDEIRRRQTIVPPARRAGGGDTGRVVLVTNQFLSLRHQPSRDLLSYAALLEDRCGREVVILNTNIMPTEVHSLFVPSFAASVEPAFSGDQRIEADGRAYRMLSSVEPCVSPGKIAWFLEVIAALDPDAVLSLGGSCVVADLMAGARPTLCIPTTSGATLSFADIVLDFGGGTAPAQGPLARSWRPFRFLHSLAGAAARTDAARAAFGLDEGAFVCAVVGNRLDEEADGAFLAMLEALFDRVPRAVAVFAGHAVALPRRLAASRHAARLRGLGYVSDMGALLAVCDAYVNPRRTGGGASAAEALAAGAVPLSLPGGDVASVVGRHFIHPDYGAFVERLAALAADPAALAAAAAEARVQGSLRTGPEEAAADLSRYLDEAAALFRSRRSPAD</sequence>
<evidence type="ECO:0000256" key="1">
    <source>
        <dbReference type="SAM" id="MobiDB-lite"/>
    </source>
</evidence>
<dbReference type="Gene3D" id="3.40.50.2000">
    <property type="entry name" value="Glycogen Phosphorylase B"/>
    <property type="match status" value="1"/>
</dbReference>
<feature type="region of interest" description="Disordered" evidence="1">
    <location>
        <begin position="1"/>
        <end position="23"/>
    </location>
</feature>